<comment type="caution">
    <text evidence="2">The sequence shown here is derived from an EMBL/GenBank/DDBJ whole genome shotgun (WGS) entry which is preliminary data.</text>
</comment>
<sequence length="385" mass="42936">MMKKVLSVLSIGLYLMVFTACEESEVKPDPASQDQNPSLDAVAQDIAGLLNEGESFNAFTSILEQQTVGIKLAEVLTRIESNPKEGSSFSNLKASARFYDDKLKTGDAPKVVEIPEVWLYKPEGTTSINKKDVLVAYPPAGKESEWTKVKAYTLDRKVVYLDPNAEPEVPVIVVDNHGFEAFKVEVSYINKQLKEAGFQKKMVSSNSKGRTAATGLETTKLDKIRLNDDEEPWISGSAEVYAVTSGIRNSSNEAEVAVIPMYYLDKDDKDYYPNQVMLFWDDYAYQAANIQLFEKDDNHNYQDMVSMLVKELSALAGTLSGQTWITALGTIGSAIVDALPASFWTNDDDYVDSFYTIEKNRYYTNYYGARGNAKVNMSPYFIPAN</sequence>
<evidence type="ECO:0000256" key="1">
    <source>
        <dbReference type="SAM" id="SignalP"/>
    </source>
</evidence>
<dbReference type="RefSeq" id="WP_155171184.1">
    <property type="nucleotide sequence ID" value="NZ_BAAAFL010000008.1"/>
</dbReference>
<evidence type="ECO:0000313" key="2">
    <source>
        <dbReference type="EMBL" id="MTI25149.1"/>
    </source>
</evidence>
<keyword evidence="3" id="KW-1185">Reference proteome</keyword>
<organism evidence="2 3">
    <name type="scientific">Fulvivirga kasyanovii</name>
    <dbReference type="NCBI Taxonomy" id="396812"/>
    <lineage>
        <taxon>Bacteria</taxon>
        <taxon>Pseudomonadati</taxon>
        <taxon>Bacteroidota</taxon>
        <taxon>Cytophagia</taxon>
        <taxon>Cytophagales</taxon>
        <taxon>Fulvivirgaceae</taxon>
        <taxon>Fulvivirga</taxon>
    </lineage>
</organism>
<keyword evidence="1" id="KW-0732">Signal</keyword>
<proteinExistence type="predicted"/>
<dbReference type="Proteomes" id="UP000798808">
    <property type="component" value="Unassembled WGS sequence"/>
</dbReference>
<gene>
    <name evidence="2" type="ORF">E1163_09370</name>
</gene>
<dbReference type="Pfam" id="PF11301">
    <property type="entry name" value="DUF3103"/>
    <property type="match status" value="1"/>
</dbReference>
<dbReference type="EMBL" id="SMLW01000488">
    <property type="protein sequence ID" value="MTI25149.1"/>
    <property type="molecule type" value="Genomic_DNA"/>
</dbReference>
<feature type="chain" id="PRO_5046324614" evidence="1">
    <location>
        <begin position="20"/>
        <end position="385"/>
    </location>
</feature>
<evidence type="ECO:0000313" key="3">
    <source>
        <dbReference type="Proteomes" id="UP000798808"/>
    </source>
</evidence>
<dbReference type="InterPro" id="IPR021452">
    <property type="entry name" value="DUF3103"/>
</dbReference>
<feature type="signal peptide" evidence="1">
    <location>
        <begin position="1"/>
        <end position="19"/>
    </location>
</feature>
<protein>
    <submittedName>
        <fullName evidence="2">DUF3103 family protein</fullName>
    </submittedName>
</protein>
<accession>A0ABW9RM21</accession>
<name>A0ABW9RM21_9BACT</name>
<reference evidence="2 3" key="1">
    <citation type="submission" date="2019-02" db="EMBL/GenBank/DDBJ databases">
        <authorList>
            <person name="Goldberg S.R."/>
            <person name="Haltli B.A."/>
            <person name="Correa H."/>
            <person name="Russell K.G."/>
        </authorList>
    </citation>
    <scope>NUCLEOTIDE SEQUENCE [LARGE SCALE GENOMIC DNA]</scope>
    <source>
        <strain evidence="2 3">JCM 16186</strain>
    </source>
</reference>
<dbReference type="PROSITE" id="PS51257">
    <property type="entry name" value="PROKAR_LIPOPROTEIN"/>
    <property type="match status" value="1"/>
</dbReference>